<proteinExistence type="predicted"/>
<dbReference type="Proteomes" id="UP001239111">
    <property type="component" value="Chromosome 1"/>
</dbReference>
<reference evidence="1" key="1">
    <citation type="submission" date="2023-04" db="EMBL/GenBank/DDBJ databases">
        <title>A chromosome-level genome assembly of the parasitoid wasp Eretmocerus hayati.</title>
        <authorList>
            <person name="Zhong Y."/>
            <person name="Liu S."/>
            <person name="Liu Y."/>
        </authorList>
    </citation>
    <scope>NUCLEOTIDE SEQUENCE</scope>
    <source>
        <strain evidence="1">ZJU_SS_LIU_2023</strain>
    </source>
</reference>
<protein>
    <submittedName>
        <fullName evidence="1">Uncharacterized protein</fullName>
    </submittedName>
</protein>
<gene>
    <name evidence="1" type="ORF">QAD02_021697</name>
</gene>
<sequence length="139" mass="15600">MESKASASNFSLSTTKSKPVQVQVDGSRDGEMRIVEGDILTVDDSARIQTAHNLSQRATLGVAQSVWTVTNNRKAIERHLRLNFRKFDHVLDDFFEVRQFKSVGLKAEVASCAPRDVVCCKNLPQLIDFIKEIELPILI</sequence>
<evidence type="ECO:0000313" key="1">
    <source>
        <dbReference type="EMBL" id="KAJ8685904.1"/>
    </source>
</evidence>
<keyword evidence="2" id="KW-1185">Reference proteome</keyword>
<name>A0ACC2PRG3_9HYME</name>
<evidence type="ECO:0000313" key="2">
    <source>
        <dbReference type="Proteomes" id="UP001239111"/>
    </source>
</evidence>
<comment type="caution">
    <text evidence="1">The sequence shown here is derived from an EMBL/GenBank/DDBJ whole genome shotgun (WGS) entry which is preliminary data.</text>
</comment>
<organism evidence="1 2">
    <name type="scientific">Eretmocerus hayati</name>
    <dbReference type="NCBI Taxonomy" id="131215"/>
    <lineage>
        <taxon>Eukaryota</taxon>
        <taxon>Metazoa</taxon>
        <taxon>Ecdysozoa</taxon>
        <taxon>Arthropoda</taxon>
        <taxon>Hexapoda</taxon>
        <taxon>Insecta</taxon>
        <taxon>Pterygota</taxon>
        <taxon>Neoptera</taxon>
        <taxon>Endopterygota</taxon>
        <taxon>Hymenoptera</taxon>
        <taxon>Apocrita</taxon>
        <taxon>Proctotrupomorpha</taxon>
        <taxon>Chalcidoidea</taxon>
        <taxon>Aphelinidae</taxon>
        <taxon>Aphelininae</taxon>
        <taxon>Eretmocerus</taxon>
    </lineage>
</organism>
<accession>A0ACC2PRG3</accession>
<dbReference type="EMBL" id="CM056741">
    <property type="protein sequence ID" value="KAJ8685904.1"/>
    <property type="molecule type" value="Genomic_DNA"/>
</dbReference>